<comment type="caution">
    <text evidence="2">The sequence shown here is derived from an EMBL/GenBank/DDBJ whole genome shotgun (WGS) entry which is preliminary data.</text>
</comment>
<evidence type="ECO:0000256" key="1">
    <source>
        <dbReference type="SAM" id="MobiDB-lite"/>
    </source>
</evidence>
<keyword evidence="3" id="KW-1185">Reference proteome</keyword>
<organism evidence="2 3">
    <name type="scientific">Protopolystoma xenopodis</name>
    <dbReference type="NCBI Taxonomy" id="117903"/>
    <lineage>
        <taxon>Eukaryota</taxon>
        <taxon>Metazoa</taxon>
        <taxon>Spiralia</taxon>
        <taxon>Lophotrochozoa</taxon>
        <taxon>Platyhelminthes</taxon>
        <taxon>Monogenea</taxon>
        <taxon>Polyopisthocotylea</taxon>
        <taxon>Polystomatidea</taxon>
        <taxon>Polystomatidae</taxon>
        <taxon>Protopolystoma</taxon>
    </lineage>
</organism>
<proteinExistence type="predicted"/>
<dbReference type="AlphaFoldDB" id="A0A3S5AB31"/>
<accession>A0A3S5AB31</accession>
<reference evidence="2" key="1">
    <citation type="submission" date="2018-11" db="EMBL/GenBank/DDBJ databases">
        <authorList>
            <consortium name="Pathogen Informatics"/>
        </authorList>
    </citation>
    <scope>NUCLEOTIDE SEQUENCE</scope>
</reference>
<feature type="region of interest" description="Disordered" evidence="1">
    <location>
        <begin position="69"/>
        <end position="92"/>
    </location>
</feature>
<evidence type="ECO:0000313" key="3">
    <source>
        <dbReference type="Proteomes" id="UP000784294"/>
    </source>
</evidence>
<dbReference type="EMBL" id="CAAALY010132277">
    <property type="protein sequence ID" value="VEL32267.1"/>
    <property type="molecule type" value="Genomic_DNA"/>
</dbReference>
<name>A0A3S5AB31_9PLAT</name>
<dbReference type="Proteomes" id="UP000784294">
    <property type="component" value="Unassembled WGS sequence"/>
</dbReference>
<evidence type="ECO:0000313" key="2">
    <source>
        <dbReference type="EMBL" id="VEL32267.1"/>
    </source>
</evidence>
<sequence>MCSTSSELLKKTLLLGRPIPCLVCCLSRTSVTVTVSCWQLSNWPGPPTLPLLQPGRPYSPSSRCSRIAALPSQKRERERVIGSKQKGAGGEG</sequence>
<protein>
    <submittedName>
        <fullName evidence="2">Uncharacterized protein</fullName>
    </submittedName>
</protein>
<gene>
    <name evidence="2" type="ORF">PXEA_LOCUS25707</name>
</gene>